<feature type="compositionally biased region" description="Pro residues" evidence="1">
    <location>
        <begin position="16"/>
        <end position="29"/>
    </location>
</feature>
<accession>A0AA37MQN7</accession>
<feature type="compositionally biased region" description="Basic and acidic residues" evidence="1">
    <location>
        <begin position="1"/>
        <end position="10"/>
    </location>
</feature>
<organism evidence="3 4">
    <name type="scientific">Faecalibacterium gallinarum</name>
    <dbReference type="NCBI Taxonomy" id="2903556"/>
    <lineage>
        <taxon>Bacteria</taxon>
        <taxon>Bacillati</taxon>
        <taxon>Bacillota</taxon>
        <taxon>Clostridia</taxon>
        <taxon>Eubacteriales</taxon>
        <taxon>Oscillospiraceae</taxon>
        <taxon>Faecalibacterium</taxon>
    </lineage>
</organism>
<dbReference type="Proteomes" id="UP001055185">
    <property type="component" value="Unassembled WGS sequence"/>
</dbReference>
<feature type="compositionally biased region" description="Low complexity" evidence="1">
    <location>
        <begin position="269"/>
        <end position="297"/>
    </location>
</feature>
<name>A0AA37MQN7_9FIRM</name>
<evidence type="ECO:0000313" key="3">
    <source>
        <dbReference type="EMBL" id="GJN63449.1"/>
    </source>
</evidence>
<gene>
    <name evidence="3" type="ORF">JCM17207_00740</name>
</gene>
<protein>
    <submittedName>
        <fullName evidence="3">Uncharacterized protein</fullName>
    </submittedName>
</protein>
<proteinExistence type="predicted"/>
<feature type="region of interest" description="Disordered" evidence="1">
    <location>
        <begin position="1"/>
        <end position="31"/>
    </location>
</feature>
<evidence type="ECO:0000313" key="4">
    <source>
        <dbReference type="Proteomes" id="UP001055185"/>
    </source>
</evidence>
<feature type="transmembrane region" description="Helical" evidence="2">
    <location>
        <begin position="65"/>
        <end position="84"/>
    </location>
</feature>
<keyword evidence="2" id="KW-0812">Transmembrane</keyword>
<dbReference type="RefSeq" id="WP_238315474.1">
    <property type="nucleotide sequence ID" value="NZ_BQKV01000003.1"/>
</dbReference>
<evidence type="ECO:0000256" key="1">
    <source>
        <dbReference type="SAM" id="MobiDB-lite"/>
    </source>
</evidence>
<keyword evidence="2" id="KW-0472">Membrane</keyword>
<feature type="region of interest" description="Disordered" evidence="1">
    <location>
        <begin position="268"/>
        <end position="297"/>
    </location>
</feature>
<reference evidence="3" key="1">
    <citation type="journal article" date="2022" name="Int. J. Syst. Evol. Microbiol.">
        <title>Genome-based, phenotypic and chemotaxonomic classification of Faecalibacterium strains: proposal of three novel species Faecalibacterium duncaniae sp. nov., Faecalibacterium hattorii sp. nov. and Faecalibacterium gallinarum sp. nov. .</title>
        <authorList>
            <person name="Sakamoto M."/>
            <person name="Sakurai N."/>
            <person name="Tanno H."/>
            <person name="Iino T."/>
            <person name="Ohkuma M."/>
            <person name="Endo A."/>
        </authorList>
    </citation>
    <scope>NUCLEOTIDE SEQUENCE</scope>
    <source>
        <strain evidence="3">JCM 17207</strain>
    </source>
</reference>
<keyword evidence="4" id="KW-1185">Reference proteome</keyword>
<dbReference type="EMBL" id="BQKV01000003">
    <property type="protein sequence ID" value="GJN63449.1"/>
    <property type="molecule type" value="Genomic_DNA"/>
</dbReference>
<sequence>MTTEPKKTEPMEGAAPVPPAPKAPRPAAPDRPIRRVGSITLGFALIAAGAFFLLFYFWPAFNWQLVLKLAPALALVLLGCEVLYSAARPGRWKYDFLSVFACLALMGGAFCLAFVPVVWERMGPARSIREQQLTDGYIDQLYSDLESQAGQIRLKDLRGNVYLNTVDEEPERLDLSDDAARLYLWVELYGPYEGSEDFAADCRALTDVIRSQAHQPEEVYFYYDYRPEGRPDQELQGGRLELELMGPVQLDWTQAQMAEQVEAEGCFDPAESLPAESEPAAEEPAASQAAETAAEAA</sequence>
<evidence type="ECO:0000256" key="2">
    <source>
        <dbReference type="SAM" id="Phobius"/>
    </source>
</evidence>
<dbReference type="AlphaFoldDB" id="A0AA37MQN7"/>
<feature type="transmembrane region" description="Helical" evidence="2">
    <location>
        <begin position="96"/>
        <end position="119"/>
    </location>
</feature>
<comment type="caution">
    <text evidence="3">The sequence shown here is derived from an EMBL/GenBank/DDBJ whole genome shotgun (WGS) entry which is preliminary data.</text>
</comment>
<keyword evidence="2" id="KW-1133">Transmembrane helix</keyword>
<feature type="transmembrane region" description="Helical" evidence="2">
    <location>
        <begin position="39"/>
        <end position="59"/>
    </location>
</feature>